<dbReference type="OrthoDB" id="488239at2"/>
<evidence type="ECO:0000313" key="2">
    <source>
        <dbReference type="Proteomes" id="UP000245124"/>
    </source>
</evidence>
<dbReference type="EMBL" id="BDUD01000002">
    <property type="protein sequence ID" value="GBG23400.1"/>
    <property type="molecule type" value="Genomic_DNA"/>
</dbReference>
<organism evidence="1 2">
    <name type="scientific">Nostoc commune NIES-4072</name>
    <dbReference type="NCBI Taxonomy" id="2005467"/>
    <lineage>
        <taxon>Bacteria</taxon>
        <taxon>Bacillati</taxon>
        <taxon>Cyanobacteriota</taxon>
        <taxon>Cyanophyceae</taxon>
        <taxon>Nostocales</taxon>
        <taxon>Nostocaceae</taxon>
        <taxon>Nostoc</taxon>
    </lineage>
</organism>
<reference evidence="1 2" key="1">
    <citation type="submission" date="2017-06" db="EMBL/GenBank/DDBJ databases">
        <title>Genome sequencing of cyanobaciteial culture collection at National Institute for Environmental Studies (NIES).</title>
        <authorList>
            <person name="Hirose Y."/>
            <person name="Shimura Y."/>
            <person name="Fujisawa T."/>
            <person name="Nakamura Y."/>
            <person name="Kawachi M."/>
        </authorList>
    </citation>
    <scope>NUCLEOTIDE SEQUENCE [LARGE SCALE GENOMIC DNA]</scope>
    <source>
        <strain evidence="1 2">NIES-4072</strain>
    </source>
</reference>
<evidence type="ECO:0008006" key="3">
    <source>
        <dbReference type="Google" id="ProtNLM"/>
    </source>
</evidence>
<evidence type="ECO:0000313" key="1">
    <source>
        <dbReference type="EMBL" id="GBG23400.1"/>
    </source>
</evidence>
<gene>
    <name evidence="1" type="ORF">NIES4072_71120</name>
</gene>
<comment type="caution">
    <text evidence="1">The sequence shown here is derived from an EMBL/GenBank/DDBJ whole genome shotgun (WGS) entry which is preliminary data.</text>
</comment>
<keyword evidence="2" id="KW-1185">Reference proteome</keyword>
<dbReference type="AlphaFoldDB" id="A0A2R5FXF4"/>
<accession>A0A2R5FXF4</accession>
<dbReference type="RefSeq" id="WP_100903457.1">
    <property type="nucleotide sequence ID" value="NZ_BDUD01000002.1"/>
</dbReference>
<protein>
    <recommendedName>
        <fullName evidence="3">XRE family transcriptional regulator</fullName>
    </recommendedName>
</protein>
<dbReference type="Proteomes" id="UP000245124">
    <property type="component" value="Unassembled WGS sequence"/>
</dbReference>
<name>A0A2R5FXF4_NOSCO</name>
<proteinExistence type="predicted"/>
<sequence>MSNKHLLKVKRIHPKEFKLKHGLSVSEIHELSDYPPETLKHWLADEHSSRYQQPKESVLNHFGLLDLYLSAF</sequence>